<dbReference type="Proteomes" id="UP000606786">
    <property type="component" value="Unassembled WGS sequence"/>
</dbReference>
<keyword evidence="3" id="KW-1185">Reference proteome</keyword>
<dbReference type="PANTHER" id="PTHR11475:SF125">
    <property type="entry name" value="GH11385P"/>
    <property type="match status" value="1"/>
</dbReference>
<evidence type="ECO:0000313" key="2">
    <source>
        <dbReference type="EMBL" id="CAD6995502.1"/>
    </source>
</evidence>
<dbReference type="InterPro" id="IPR019791">
    <property type="entry name" value="Haem_peroxidase_animal"/>
</dbReference>
<dbReference type="OrthoDB" id="823504at2759"/>
<dbReference type="PANTHER" id="PTHR11475">
    <property type="entry name" value="OXIDASE/PEROXIDASE"/>
    <property type="match status" value="1"/>
</dbReference>
<dbReference type="PROSITE" id="PS50292">
    <property type="entry name" value="PEROXIDASE_3"/>
    <property type="match status" value="1"/>
</dbReference>
<reference evidence="2" key="1">
    <citation type="submission" date="2020-11" db="EMBL/GenBank/DDBJ databases">
        <authorList>
            <person name="Whitehead M."/>
        </authorList>
    </citation>
    <scope>NUCLEOTIDE SEQUENCE</scope>
    <source>
        <strain evidence="2">EGII</strain>
    </source>
</reference>
<gene>
    <name evidence="2" type="ORF">CCAP1982_LOCUS4215</name>
</gene>
<dbReference type="Gene3D" id="1.10.640.10">
    <property type="entry name" value="Haem peroxidase domain superfamily, animal type"/>
    <property type="match status" value="1"/>
</dbReference>
<keyword evidence="1" id="KW-0560">Oxidoreductase</keyword>
<proteinExistence type="predicted"/>
<comment type="caution">
    <text evidence="2">The sequence shown here is derived from an EMBL/GenBank/DDBJ whole genome shotgun (WGS) entry which is preliminary data.</text>
</comment>
<keyword evidence="1" id="KW-0575">Peroxidase</keyword>
<evidence type="ECO:0000313" key="3">
    <source>
        <dbReference type="Proteomes" id="UP000606786"/>
    </source>
</evidence>
<accession>A0A811U8B0</accession>
<protein>
    <submittedName>
        <fullName evidence="2">(Mediterranean fruit fly) hypothetical protein</fullName>
    </submittedName>
</protein>
<name>A0A811U8B0_CERCA</name>
<dbReference type="AlphaFoldDB" id="A0A811U8B0"/>
<dbReference type="SUPFAM" id="SSF48113">
    <property type="entry name" value="Heme-dependent peroxidases"/>
    <property type="match status" value="1"/>
</dbReference>
<dbReference type="InterPro" id="IPR010255">
    <property type="entry name" value="Haem_peroxidase_sf"/>
</dbReference>
<dbReference type="GO" id="GO:0006979">
    <property type="term" value="P:response to oxidative stress"/>
    <property type="evidence" value="ECO:0007669"/>
    <property type="project" value="InterPro"/>
</dbReference>
<dbReference type="GO" id="GO:0004601">
    <property type="term" value="F:peroxidase activity"/>
    <property type="evidence" value="ECO:0007669"/>
    <property type="project" value="UniProtKB-KW"/>
</dbReference>
<sequence>MNLKFRFCTEVKTLCKSALVRHPNSSIPTMDLRLLKSIYTDVKTIDLLVGAMAEKNELGAIVGPTFKYILAEQFSQIYQKQKRVANSTLPEFQEFKMVSAVDLLCANTELQEIQRNLFSLTSDKNLPITCDKRVELLRV</sequence>
<dbReference type="Pfam" id="PF03098">
    <property type="entry name" value="An_peroxidase"/>
    <property type="match status" value="1"/>
</dbReference>
<dbReference type="InterPro" id="IPR037120">
    <property type="entry name" value="Haem_peroxidase_sf_animal"/>
</dbReference>
<dbReference type="EMBL" id="CAJHJT010000001">
    <property type="protein sequence ID" value="CAD6995502.1"/>
    <property type="molecule type" value="Genomic_DNA"/>
</dbReference>
<evidence type="ECO:0000256" key="1">
    <source>
        <dbReference type="ARBA" id="ARBA00022559"/>
    </source>
</evidence>
<organism evidence="2 3">
    <name type="scientific">Ceratitis capitata</name>
    <name type="common">Mediterranean fruit fly</name>
    <name type="synonym">Tephritis capitata</name>
    <dbReference type="NCBI Taxonomy" id="7213"/>
    <lineage>
        <taxon>Eukaryota</taxon>
        <taxon>Metazoa</taxon>
        <taxon>Ecdysozoa</taxon>
        <taxon>Arthropoda</taxon>
        <taxon>Hexapoda</taxon>
        <taxon>Insecta</taxon>
        <taxon>Pterygota</taxon>
        <taxon>Neoptera</taxon>
        <taxon>Endopterygota</taxon>
        <taxon>Diptera</taxon>
        <taxon>Brachycera</taxon>
        <taxon>Muscomorpha</taxon>
        <taxon>Tephritoidea</taxon>
        <taxon>Tephritidae</taxon>
        <taxon>Ceratitis</taxon>
        <taxon>Ceratitis</taxon>
    </lineage>
</organism>
<dbReference type="GO" id="GO:0020037">
    <property type="term" value="F:heme binding"/>
    <property type="evidence" value="ECO:0007669"/>
    <property type="project" value="InterPro"/>
</dbReference>